<name>A0ACB8AZU7_9AGAM</name>
<evidence type="ECO:0000313" key="1">
    <source>
        <dbReference type="EMBL" id="KAH7918393.1"/>
    </source>
</evidence>
<dbReference type="EMBL" id="MU266793">
    <property type="protein sequence ID" value="KAH7918393.1"/>
    <property type="molecule type" value="Genomic_DNA"/>
</dbReference>
<comment type="caution">
    <text evidence="1">The sequence shown here is derived from an EMBL/GenBank/DDBJ whole genome shotgun (WGS) entry which is preliminary data.</text>
</comment>
<protein>
    <submittedName>
        <fullName evidence="1">Uncharacterized protein</fullName>
    </submittedName>
</protein>
<sequence>MTAYKLDDRWSLEHTKAFLDLKVAMTSRPVLHAARYDGSHFVVTSDGCTEGLTAVLSQRVR</sequence>
<gene>
    <name evidence="1" type="ORF">BV22DRAFT_997840</name>
</gene>
<keyword evidence="2" id="KW-1185">Reference proteome</keyword>
<reference evidence="1" key="1">
    <citation type="journal article" date="2021" name="New Phytol.">
        <title>Evolutionary innovations through gain and loss of genes in the ectomycorrhizal Boletales.</title>
        <authorList>
            <person name="Wu G."/>
            <person name="Miyauchi S."/>
            <person name="Morin E."/>
            <person name="Kuo A."/>
            <person name="Drula E."/>
            <person name="Varga T."/>
            <person name="Kohler A."/>
            <person name="Feng B."/>
            <person name="Cao Y."/>
            <person name="Lipzen A."/>
            <person name="Daum C."/>
            <person name="Hundley H."/>
            <person name="Pangilinan J."/>
            <person name="Johnson J."/>
            <person name="Barry K."/>
            <person name="LaButti K."/>
            <person name="Ng V."/>
            <person name="Ahrendt S."/>
            <person name="Min B."/>
            <person name="Choi I.G."/>
            <person name="Park H."/>
            <person name="Plett J.M."/>
            <person name="Magnuson J."/>
            <person name="Spatafora J.W."/>
            <person name="Nagy L.G."/>
            <person name="Henrissat B."/>
            <person name="Grigoriev I.V."/>
            <person name="Yang Z.L."/>
            <person name="Xu J."/>
            <person name="Martin F.M."/>
        </authorList>
    </citation>
    <scope>NUCLEOTIDE SEQUENCE</scope>
    <source>
        <strain evidence="1">KUC20120723A-06</strain>
    </source>
</reference>
<accession>A0ACB8AZU7</accession>
<organism evidence="1 2">
    <name type="scientific">Leucogyrophana mollusca</name>
    <dbReference type="NCBI Taxonomy" id="85980"/>
    <lineage>
        <taxon>Eukaryota</taxon>
        <taxon>Fungi</taxon>
        <taxon>Dikarya</taxon>
        <taxon>Basidiomycota</taxon>
        <taxon>Agaricomycotina</taxon>
        <taxon>Agaricomycetes</taxon>
        <taxon>Agaricomycetidae</taxon>
        <taxon>Boletales</taxon>
        <taxon>Boletales incertae sedis</taxon>
        <taxon>Leucogyrophana</taxon>
    </lineage>
</organism>
<dbReference type="Proteomes" id="UP000790709">
    <property type="component" value="Unassembled WGS sequence"/>
</dbReference>
<feature type="non-terminal residue" evidence="1">
    <location>
        <position position="61"/>
    </location>
</feature>
<proteinExistence type="predicted"/>
<evidence type="ECO:0000313" key="2">
    <source>
        <dbReference type="Proteomes" id="UP000790709"/>
    </source>
</evidence>